<dbReference type="InterPro" id="IPR009038">
    <property type="entry name" value="GOLD_dom"/>
</dbReference>
<evidence type="ECO:0000313" key="11">
    <source>
        <dbReference type="EMBL" id="KAG6529284.1"/>
    </source>
</evidence>
<comment type="caution">
    <text evidence="11">The sequence shown here is derived from an EMBL/GenBank/DDBJ whole genome shotgun (WGS) entry which is preliminary data.</text>
</comment>
<organism evidence="11 12">
    <name type="scientific">Zingiber officinale</name>
    <name type="common">Ginger</name>
    <name type="synonym">Amomum zingiber</name>
    <dbReference type="NCBI Taxonomy" id="94328"/>
    <lineage>
        <taxon>Eukaryota</taxon>
        <taxon>Viridiplantae</taxon>
        <taxon>Streptophyta</taxon>
        <taxon>Embryophyta</taxon>
        <taxon>Tracheophyta</taxon>
        <taxon>Spermatophyta</taxon>
        <taxon>Magnoliopsida</taxon>
        <taxon>Liliopsida</taxon>
        <taxon>Zingiberales</taxon>
        <taxon>Zingiberaceae</taxon>
        <taxon>Zingiber</taxon>
    </lineage>
</organism>
<dbReference type="EMBL" id="JACMSC010000003">
    <property type="protein sequence ID" value="KAG6529284.1"/>
    <property type="molecule type" value="Genomic_DNA"/>
</dbReference>
<keyword evidence="6 8" id="KW-0472">Membrane</keyword>
<dbReference type="Proteomes" id="UP000734854">
    <property type="component" value="Unassembled WGS sequence"/>
</dbReference>
<keyword evidence="3 7" id="KW-0812">Transmembrane</keyword>
<reference evidence="11 12" key="1">
    <citation type="submission" date="2020-08" db="EMBL/GenBank/DDBJ databases">
        <title>Plant Genome Project.</title>
        <authorList>
            <person name="Zhang R.-G."/>
        </authorList>
    </citation>
    <scope>NUCLEOTIDE SEQUENCE [LARGE SCALE GENOMIC DNA]</scope>
    <source>
        <tissue evidence="11">Rhizome</tissue>
    </source>
</reference>
<evidence type="ECO:0000256" key="3">
    <source>
        <dbReference type="ARBA" id="ARBA00022692"/>
    </source>
</evidence>
<evidence type="ECO:0000256" key="9">
    <source>
        <dbReference type="SAM" id="SignalP"/>
    </source>
</evidence>
<feature type="chain" id="PRO_5035219179" description="GOLD domain-containing protein" evidence="9">
    <location>
        <begin position="27"/>
        <end position="218"/>
    </location>
</feature>
<keyword evidence="4 9" id="KW-0732">Signal</keyword>
<dbReference type="PROSITE" id="PS50866">
    <property type="entry name" value="GOLD"/>
    <property type="match status" value="1"/>
</dbReference>
<feature type="transmembrane region" description="Helical" evidence="8">
    <location>
        <begin position="186"/>
        <end position="206"/>
    </location>
</feature>
<evidence type="ECO:0000256" key="6">
    <source>
        <dbReference type="ARBA" id="ARBA00023136"/>
    </source>
</evidence>
<dbReference type="InterPro" id="IPR015720">
    <property type="entry name" value="Emp24-like"/>
</dbReference>
<evidence type="ECO:0000256" key="2">
    <source>
        <dbReference type="ARBA" id="ARBA00007104"/>
    </source>
</evidence>
<evidence type="ECO:0000256" key="7">
    <source>
        <dbReference type="RuleBase" id="RU003827"/>
    </source>
</evidence>
<gene>
    <name evidence="11" type="ORF">ZIOFF_011481</name>
</gene>
<keyword evidence="5 8" id="KW-1133">Transmembrane helix</keyword>
<evidence type="ECO:0000256" key="1">
    <source>
        <dbReference type="ARBA" id="ARBA00004479"/>
    </source>
</evidence>
<protein>
    <recommendedName>
        <fullName evidence="10">GOLD domain-containing protein</fullName>
    </recommendedName>
</protein>
<evidence type="ECO:0000256" key="5">
    <source>
        <dbReference type="ARBA" id="ARBA00022989"/>
    </source>
</evidence>
<proteinExistence type="inferred from homology"/>
<dbReference type="SMART" id="SM01190">
    <property type="entry name" value="EMP24_GP25L"/>
    <property type="match status" value="1"/>
</dbReference>
<sequence length="218" mass="24318">MGERSTSTSGAGGLFLASLLFAAVSATALRFELESGFTKCISEDIKLHEVAVGKYSLASLSDDVPLPDSHRVSVKVTSPYGNSIHYADQVDSGNFAFTSNEAGDYLACFSAHDQKPPVRMAVEFEWRTGFAAKDWTGVANKGQIEAMELELKKLEDVVKSIHDEMFYLREREEQMQDMNRSTNSRMAWLSFLSLSVCLSVAGLQLWHLKKFFEKKKLL</sequence>
<dbReference type="Pfam" id="PF01105">
    <property type="entry name" value="EMP24_GP25L"/>
    <property type="match status" value="1"/>
</dbReference>
<feature type="signal peptide" evidence="9">
    <location>
        <begin position="1"/>
        <end position="26"/>
    </location>
</feature>
<keyword evidence="12" id="KW-1185">Reference proteome</keyword>
<comment type="subcellular location">
    <subcellularLocation>
        <location evidence="1 7">Membrane</location>
        <topology evidence="1 7">Single-pass type I membrane protein</topology>
    </subcellularLocation>
</comment>
<dbReference type="PANTHER" id="PTHR22811">
    <property type="entry name" value="TRANSMEMBRANE EMP24 DOMAIN-CONTAINING PROTEIN"/>
    <property type="match status" value="1"/>
</dbReference>
<evidence type="ECO:0000313" key="12">
    <source>
        <dbReference type="Proteomes" id="UP000734854"/>
    </source>
</evidence>
<dbReference type="OrthoDB" id="1929172at2759"/>
<name>A0A8J5HJA7_ZINOF</name>
<feature type="domain" description="GOLD" evidence="10">
    <location>
        <begin position="38"/>
        <end position="153"/>
    </location>
</feature>
<accession>A0A8J5HJA7</accession>
<dbReference type="AlphaFoldDB" id="A0A8J5HJA7"/>
<evidence type="ECO:0000256" key="4">
    <source>
        <dbReference type="ARBA" id="ARBA00022729"/>
    </source>
</evidence>
<evidence type="ECO:0000256" key="8">
    <source>
        <dbReference type="SAM" id="Phobius"/>
    </source>
</evidence>
<comment type="similarity">
    <text evidence="2 7">Belongs to the EMP24/GP25L family.</text>
</comment>
<evidence type="ECO:0000259" key="10">
    <source>
        <dbReference type="PROSITE" id="PS50866"/>
    </source>
</evidence>
<dbReference type="GO" id="GO:0016020">
    <property type="term" value="C:membrane"/>
    <property type="evidence" value="ECO:0007669"/>
    <property type="project" value="UniProtKB-SubCell"/>
</dbReference>